<sequence length="338" mass="38965">MDIVPRIPIFVVGNLMIRFGGLTLQAYLFVHFKEKRTPDGEQVYFGVSKNGFDWEQVNDGNPVLWSYYGDKGVRDFTITRTKTGKFVILATDLSLSYGMLNQYNHSWTEAARNGSKCLSFWGSDDLVNWSEQKMIKLGDENFGCLWAPDIIYDKKLDDYVIHWSSTHSSNDFGLKGIYYSRTKDFEQFSKAQLLYQKEDSGVIDSAMYEEDERYYMFLKSEQNPGKIILMESEEITGPFKRVEAFDQSMEVVEAGLYEAPTAVQLEDGRWCLFLDFYGCSAEEQGYVPFIAGRLASGKFIRSDTSFTFPYGYKHGAILTITMEEYERLKAYTKKPSEY</sequence>
<dbReference type="Pfam" id="PF04616">
    <property type="entry name" value="Glyco_hydro_43"/>
    <property type="match status" value="1"/>
</dbReference>
<keyword evidence="3 5" id="KW-0378">Hydrolase</keyword>
<proteinExistence type="inferred from homology"/>
<dbReference type="AlphaFoldDB" id="A0A1I2GUP6"/>
<dbReference type="EMBL" id="FONN01000018">
    <property type="protein sequence ID" value="SFF20547.1"/>
    <property type="molecule type" value="Genomic_DNA"/>
</dbReference>
<evidence type="ECO:0000313" key="7">
    <source>
        <dbReference type="EMBL" id="SFF20547.1"/>
    </source>
</evidence>
<name>A0A1I2GUP6_9BACL</name>
<dbReference type="SUPFAM" id="SSF75005">
    <property type="entry name" value="Arabinanase/levansucrase/invertase"/>
    <property type="match status" value="1"/>
</dbReference>
<evidence type="ECO:0000256" key="3">
    <source>
        <dbReference type="ARBA" id="ARBA00022801"/>
    </source>
</evidence>
<dbReference type="InterPro" id="IPR050727">
    <property type="entry name" value="GH43_arabinanases"/>
</dbReference>
<dbReference type="PANTHER" id="PTHR43301:SF3">
    <property type="entry name" value="ARABINAN ENDO-1,5-ALPHA-L-ARABINOSIDASE A-RELATED"/>
    <property type="match status" value="1"/>
</dbReference>
<keyword evidence="6" id="KW-0472">Membrane</keyword>
<keyword evidence="6" id="KW-0812">Transmembrane</keyword>
<organism evidence="7 8">
    <name type="scientific">Paenibacillus algorifonticola</name>
    <dbReference type="NCBI Taxonomy" id="684063"/>
    <lineage>
        <taxon>Bacteria</taxon>
        <taxon>Bacillati</taxon>
        <taxon>Bacillota</taxon>
        <taxon>Bacilli</taxon>
        <taxon>Bacillales</taxon>
        <taxon>Paenibacillaceae</taxon>
        <taxon>Paenibacillus</taxon>
    </lineage>
</organism>
<evidence type="ECO:0000256" key="5">
    <source>
        <dbReference type="RuleBase" id="RU361187"/>
    </source>
</evidence>
<reference evidence="8" key="1">
    <citation type="submission" date="2016-10" db="EMBL/GenBank/DDBJ databases">
        <authorList>
            <person name="Varghese N."/>
            <person name="Submissions S."/>
        </authorList>
    </citation>
    <scope>NUCLEOTIDE SEQUENCE [LARGE SCALE GENOMIC DNA]</scope>
    <source>
        <strain evidence="8">CGMCC 1.10223</strain>
    </source>
</reference>
<protein>
    <submittedName>
        <fullName evidence="7">Glycosyl hydrolases family 43</fullName>
    </submittedName>
</protein>
<comment type="similarity">
    <text evidence="2 5">Belongs to the glycosyl hydrolase 43 family.</text>
</comment>
<dbReference type="PANTHER" id="PTHR43301">
    <property type="entry name" value="ARABINAN ENDO-1,5-ALPHA-L-ARABINOSIDASE"/>
    <property type="match status" value="1"/>
</dbReference>
<evidence type="ECO:0000256" key="2">
    <source>
        <dbReference type="ARBA" id="ARBA00009865"/>
    </source>
</evidence>
<dbReference type="InterPro" id="IPR006710">
    <property type="entry name" value="Glyco_hydro_43"/>
</dbReference>
<dbReference type="InterPro" id="IPR023296">
    <property type="entry name" value="Glyco_hydro_beta-prop_sf"/>
</dbReference>
<dbReference type="Proteomes" id="UP000183410">
    <property type="component" value="Unassembled WGS sequence"/>
</dbReference>
<dbReference type="GO" id="GO:0005975">
    <property type="term" value="P:carbohydrate metabolic process"/>
    <property type="evidence" value="ECO:0007669"/>
    <property type="project" value="InterPro"/>
</dbReference>
<keyword evidence="8" id="KW-1185">Reference proteome</keyword>
<gene>
    <name evidence="7" type="ORF">SAMN04487969_11814</name>
</gene>
<evidence type="ECO:0000256" key="1">
    <source>
        <dbReference type="ARBA" id="ARBA00004834"/>
    </source>
</evidence>
<dbReference type="CDD" id="cd08983">
    <property type="entry name" value="GH43_Bt3655-like"/>
    <property type="match status" value="1"/>
</dbReference>
<dbReference type="GO" id="GO:0004553">
    <property type="term" value="F:hydrolase activity, hydrolyzing O-glycosyl compounds"/>
    <property type="evidence" value="ECO:0007669"/>
    <property type="project" value="InterPro"/>
</dbReference>
<evidence type="ECO:0000256" key="4">
    <source>
        <dbReference type="ARBA" id="ARBA00023295"/>
    </source>
</evidence>
<keyword evidence="6" id="KW-1133">Transmembrane helix</keyword>
<evidence type="ECO:0000313" key="8">
    <source>
        <dbReference type="Proteomes" id="UP000183410"/>
    </source>
</evidence>
<keyword evidence="4 5" id="KW-0326">Glycosidase</keyword>
<evidence type="ECO:0000256" key="6">
    <source>
        <dbReference type="SAM" id="Phobius"/>
    </source>
</evidence>
<dbReference type="Gene3D" id="2.115.10.20">
    <property type="entry name" value="Glycosyl hydrolase domain, family 43"/>
    <property type="match status" value="1"/>
</dbReference>
<comment type="pathway">
    <text evidence="1">Glycan metabolism; L-arabinan degradation.</text>
</comment>
<feature type="transmembrane region" description="Helical" evidence="6">
    <location>
        <begin position="6"/>
        <end position="30"/>
    </location>
</feature>
<accession>A0A1I2GUP6</accession>